<dbReference type="AlphaFoldDB" id="A0A7W9G775"/>
<sequence length="76" mass="8078">MVRGRGLGEGWATRSSSAALLVCSWHATAVPFSRPLGRTSYYFGLAANELPFAAFLWMLLLPTALAFADGDIDSAG</sequence>
<organism evidence="1 2">
    <name type="scientific">Nonomuraea jabiensis</name>
    <dbReference type="NCBI Taxonomy" id="882448"/>
    <lineage>
        <taxon>Bacteria</taxon>
        <taxon>Bacillati</taxon>
        <taxon>Actinomycetota</taxon>
        <taxon>Actinomycetes</taxon>
        <taxon>Streptosporangiales</taxon>
        <taxon>Streptosporangiaceae</taxon>
        <taxon>Nonomuraea</taxon>
    </lineage>
</organism>
<dbReference type="EMBL" id="JACHMB010000001">
    <property type="protein sequence ID" value="MBB5778418.1"/>
    <property type="molecule type" value="Genomic_DNA"/>
</dbReference>
<evidence type="ECO:0000313" key="1">
    <source>
        <dbReference type="EMBL" id="MBB5778418.1"/>
    </source>
</evidence>
<keyword evidence="2" id="KW-1185">Reference proteome</keyword>
<protein>
    <submittedName>
        <fullName evidence="1">Uncharacterized protein</fullName>
    </submittedName>
</protein>
<reference evidence="1 2" key="1">
    <citation type="submission" date="2020-08" db="EMBL/GenBank/DDBJ databases">
        <title>Sequencing the genomes of 1000 actinobacteria strains.</title>
        <authorList>
            <person name="Klenk H.-P."/>
        </authorList>
    </citation>
    <scope>NUCLEOTIDE SEQUENCE [LARGE SCALE GENOMIC DNA]</scope>
    <source>
        <strain evidence="1 2">DSM 45507</strain>
    </source>
</reference>
<gene>
    <name evidence="1" type="ORF">HD596_005174</name>
</gene>
<evidence type="ECO:0000313" key="2">
    <source>
        <dbReference type="Proteomes" id="UP000579153"/>
    </source>
</evidence>
<proteinExistence type="predicted"/>
<dbReference type="RefSeq" id="WP_221519510.1">
    <property type="nucleotide sequence ID" value="NZ_JACHMB010000001.1"/>
</dbReference>
<dbReference type="Proteomes" id="UP000579153">
    <property type="component" value="Unassembled WGS sequence"/>
</dbReference>
<accession>A0A7W9G775</accession>
<comment type="caution">
    <text evidence="1">The sequence shown here is derived from an EMBL/GenBank/DDBJ whole genome shotgun (WGS) entry which is preliminary data.</text>
</comment>
<name>A0A7W9G775_9ACTN</name>